<evidence type="ECO:0000259" key="1">
    <source>
        <dbReference type="PROSITE" id="PS51819"/>
    </source>
</evidence>
<dbReference type="PANTHER" id="PTHR34109:SF1">
    <property type="entry name" value="VOC DOMAIN-CONTAINING PROTEIN"/>
    <property type="match status" value="1"/>
</dbReference>
<reference evidence="3" key="1">
    <citation type="journal article" date="2019" name="Int. J. Syst. Evol. Microbiol.">
        <title>The Global Catalogue of Microorganisms (GCM) 10K type strain sequencing project: providing services to taxonomists for standard genome sequencing and annotation.</title>
        <authorList>
            <consortium name="The Broad Institute Genomics Platform"/>
            <consortium name="The Broad Institute Genome Sequencing Center for Infectious Disease"/>
            <person name="Wu L."/>
            <person name="Ma J."/>
        </authorList>
    </citation>
    <scope>NUCLEOTIDE SEQUENCE [LARGE SCALE GENOMIC DNA]</scope>
    <source>
        <strain evidence="3">CCUG 30340</strain>
    </source>
</reference>
<accession>A0ABV9QSG1</accession>
<dbReference type="Gene3D" id="3.30.720.120">
    <property type="match status" value="1"/>
</dbReference>
<organism evidence="2 3">
    <name type="scientific">Dokdonella ginsengisoli</name>
    <dbReference type="NCBI Taxonomy" id="363846"/>
    <lineage>
        <taxon>Bacteria</taxon>
        <taxon>Pseudomonadati</taxon>
        <taxon>Pseudomonadota</taxon>
        <taxon>Gammaproteobacteria</taxon>
        <taxon>Lysobacterales</taxon>
        <taxon>Rhodanobacteraceae</taxon>
        <taxon>Dokdonella</taxon>
    </lineage>
</organism>
<name>A0ABV9QSG1_9GAMM</name>
<dbReference type="InterPro" id="IPR004360">
    <property type="entry name" value="Glyas_Fos-R_dOase_dom"/>
</dbReference>
<evidence type="ECO:0000313" key="2">
    <source>
        <dbReference type="EMBL" id="MFC4820283.1"/>
    </source>
</evidence>
<dbReference type="SUPFAM" id="SSF54593">
    <property type="entry name" value="Glyoxalase/Bleomycin resistance protein/Dihydroxybiphenyl dioxygenase"/>
    <property type="match status" value="1"/>
</dbReference>
<dbReference type="RefSeq" id="WP_380020123.1">
    <property type="nucleotide sequence ID" value="NZ_JBHSHD010000007.1"/>
</dbReference>
<dbReference type="EMBL" id="JBHSHD010000007">
    <property type="protein sequence ID" value="MFC4820283.1"/>
    <property type="molecule type" value="Genomic_DNA"/>
</dbReference>
<protein>
    <submittedName>
        <fullName evidence="2">VOC family protein</fullName>
    </submittedName>
</protein>
<dbReference type="Proteomes" id="UP001595886">
    <property type="component" value="Unassembled WGS sequence"/>
</dbReference>
<feature type="domain" description="VOC" evidence="1">
    <location>
        <begin position="8"/>
        <end position="139"/>
    </location>
</feature>
<dbReference type="PANTHER" id="PTHR34109">
    <property type="entry name" value="BNAUNNG04460D PROTEIN-RELATED"/>
    <property type="match status" value="1"/>
</dbReference>
<keyword evidence="3" id="KW-1185">Reference proteome</keyword>
<proteinExistence type="predicted"/>
<dbReference type="InterPro" id="IPR037523">
    <property type="entry name" value="VOC_core"/>
</dbReference>
<gene>
    <name evidence="2" type="ORF">ACFO6Q_08105</name>
</gene>
<sequence>MSRHAANTVSTIIPGLRYRDALAAIDWLCNAFGFEKQAVYADGDVVHHAQLTFGNGMIMLGSVARASDSAWGDRIAQPDEIGGRETQAPYVIVADCKAHYEHAKAAGAVIVDEYETKDYGGAGYSCRDLEGHMWSFGSYDPWKPADAG</sequence>
<dbReference type="PROSITE" id="PS51819">
    <property type="entry name" value="VOC"/>
    <property type="match status" value="1"/>
</dbReference>
<evidence type="ECO:0000313" key="3">
    <source>
        <dbReference type="Proteomes" id="UP001595886"/>
    </source>
</evidence>
<comment type="caution">
    <text evidence="2">The sequence shown here is derived from an EMBL/GenBank/DDBJ whole genome shotgun (WGS) entry which is preliminary data.</text>
</comment>
<dbReference type="InterPro" id="IPR029068">
    <property type="entry name" value="Glyas_Bleomycin-R_OHBP_Dase"/>
</dbReference>
<dbReference type="Gene3D" id="3.30.720.110">
    <property type="match status" value="1"/>
</dbReference>
<dbReference type="Pfam" id="PF00903">
    <property type="entry name" value="Glyoxalase"/>
    <property type="match status" value="1"/>
</dbReference>